<dbReference type="EMBL" id="KN824484">
    <property type="protein sequence ID" value="KIM20048.1"/>
    <property type="molecule type" value="Genomic_DNA"/>
</dbReference>
<feature type="region of interest" description="Disordered" evidence="1">
    <location>
        <begin position="471"/>
        <end position="516"/>
    </location>
</feature>
<feature type="compositionally biased region" description="Polar residues" evidence="1">
    <location>
        <begin position="396"/>
        <end position="417"/>
    </location>
</feature>
<proteinExistence type="predicted"/>
<sequence>MDIGQFSSMSIHASQEPFTLDVSPSMEHIGDSLSHRFYWNKVSSSVGLLCGSSQPAIDSVTRRFAMAHQTKEHDTDESPRILVLRTAHHNISPPHGSIVATAQVFGSPRSVSISPQRRPLRLREQDISARHVLALFMPPMDMHNATASKIKASIQYVVSRLQTPFDLQDFIQLMEQESWDDASINFITLRQTILTELLAPYDAVEARAAARLPLHDLKEAVIDLTDPVLCSTRLDSVLMDMALYAFLNGQAGKGRTLIVLSAAHEYLYTSSYLMRTLESFISQNMDNISILITTPNLQALTLSPCISSTIEYIVLAGPIRSHMWTEALKSYIFSSETRIIPPFLRGKNEVAVLSPRSQQVESATNGEGASVWGDMFMSFVINEVVPIVPTELVTETNEQPGYSGDLSKTSLKSTSGMDNREETSPEAGITYLDASEDLYPIPSSSRSLQAEFHHGARSDLAASLLKANPGPNLESVSAETPYSGVPYPPSAERQSKQIPEGASDSDDSSEGEEPGNLRSAIVNWNDMAITNGKGKPKAHPLFDLSTHLPPSAYIKAHVNANMYPETFKCLVSTILTLSGGFSNVVVPINPIKAPVSQVIKTMKARGTPVGHKNFNKMLRRAWEANIVRFLPEDQKSVFLVNLPTAGLSRMAPSGAITETASQSPFLSIVDTIARNGGPVANNYIPLHLVRQEVGNAGVVQALGFYNFSQYLKEAERMRLVVTDKVHKGPGGKVIALRWNWTELRPRLLRHGHSEGSG</sequence>
<name>A0A0C2W0K5_SERVB</name>
<evidence type="ECO:0000313" key="2">
    <source>
        <dbReference type="EMBL" id="KIM20048.1"/>
    </source>
</evidence>
<organism evidence="2 3">
    <name type="scientific">Serendipita vermifera MAFF 305830</name>
    <dbReference type="NCBI Taxonomy" id="933852"/>
    <lineage>
        <taxon>Eukaryota</taxon>
        <taxon>Fungi</taxon>
        <taxon>Dikarya</taxon>
        <taxon>Basidiomycota</taxon>
        <taxon>Agaricomycotina</taxon>
        <taxon>Agaricomycetes</taxon>
        <taxon>Sebacinales</taxon>
        <taxon>Serendipitaceae</taxon>
        <taxon>Serendipita</taxon>
    </lineage>
</organism>
<keyword evidence="3" id="KW-1185">Reference proteome</keyword>
<evidence type="ECO:0000256" key="1">
    <source>
        <dbReference type="SAM" id="MobiDB-lite"/>
    </source>
</evidence>
<accession>A0A0C2W0K5</accession>
<evidence type="ECO:0000313" key="3">
    <source>
        <dbReference type="Proteomes" id="UP000054097"/>
    </source>
</evidence>
<reference evidence="3" key="2">
    <citation type="submission" date="2015-01" db="EMBL/GenBank/DDBJ databases">
        <title>Evolutionary Origins and Diversification of the Mycorrhizal Mutualists.</title>
        <authorList>
            <consortium name="DOE Joint Genome Institute"/>
            <consortium name="Mycorrhizal Genomics Consortium"/>
            <person name="Kohler A."/>
            <person name="Kuo A."/>
            <person name="Nagy L.G."/>
            <person name="Floudas D."/>
            <person name="Copeland A."/>
            <person name="Barry K.W."/>
            <person name="Cichocki N."/>
            <person name="Veneault-Fourrey C."/>
            <person name="LaButti K."/>
            <person name="Lindquist E.A."/>
            <person name="Lipzen A."/>
            <person name="Lundell T."/>
            <person name="Morin E."/>
            <person name="Murat C."/>
            <person name="Riley R."/>
            <person name="Ohm R."/>
            <person name="Sun H."/>
            <person name="Tunlid A."/>
            <person name="Henrissat B."/>
            <person name="Grigoriev I.V."/>
            <person name="Hibbett D.S."/>
            <person name="Martin F."/>
        </authorList>
    </citation>
    <scope>NUCLEOTIDE SEQUENCE [LARGE SCALE GENOMIC DNA]</scope>
    <source>
        <strain evidence="3">MAFF 305830</strain>
    </source>
</reference>
<feature type="compositionally biased region" description="Acidic residues" evidence="1">
    <location>
        <begin position="503"/>
        <end position="513"/>
    </location>
</feature>
<dbReference type="AlphaFoldDB" id="A0A0C2W0K5"/>
<gene>
    <name evidence="2" type="ORF">M408DRAFT_334166</name>
</gene>
<reference evidence="2 3" key="1">
    <citation type="submission" date="2014-04" db="EMBL/GenBank/DDBJ databases">
        <authorList>
            <consortium name="DOE Joint Genome Institute"/>
            <person name="Kuo A."/>
            <person name="Zuccaro A."/>
            <person name="Kohler A."/>
            <person name="Nagy L.G."/>
            <person name="Floudas D."/>
            <person name="Copeland A."/>
            <person name="Barry K.W."/>
            <person name="Cichocki N."/>
            <person name="Veneault-Fourrey C."/>
            <person name="LaButti K."/>
            <person name="Lindquist E.A."/>
            <person name="Lipzen A."/>
            <person name="Lundell T."/>
            <person name="Morin E."/>
            <person name="Murat C."/>
            <person name="Sun H."/>
            <person name="Tunlid A."/>
            <person name="Henrissat B."/>
            <person name="Grigoriev I.V."/>
            <person name="Hibbett D.S."/>
            <person name="Martin F."/>
            <person name="Nordberg H.P."/>
            <person name="Cantor M.N."/>
            <person name="Hua S.X."/>
        </authorList>
    </citation>
    <scope>NUCLEOTIDE SEQUENCE [LARGE SCALE GENOMIC DNA]</scope>
    <source>
        <strain evidence="2 3">MAFF 305830</strain>
    </source>
</reference>
<dbReference type="Proteomes" id="UP000054097">
    <property type="component" value="Unassembled WGS sequence"/>
</dbReference>
<dbReference type="HOGENOM" id="CLU_374345_0_0_1"/>
<feature type="region of interest" description="Disordered" evidence="1">
    <location>
        <begin position="396"/>
        <end position="426"/>
    </location>
</feature>
<protein>
    <submittedName>
        <fullName evidence="2">Uncharacterized protein</fullName>
    </submittedName>
</protein>